<proteinExistence type="predicted"/>
<dbReference type="AlphaFoldDB" id="A0A1F5ZMR8"/>
<reference evidence="1 2" key="1">
    <citation type="journal article" date="2016" name="Nat. Commun.">
        <title>Thousands of microbial genomes shed light on interconnected biogeochemical processes in an aquifer system.</title>
        <authorList>
            <person name="Anantharaman K."/>
            <person name="Brown C.T."/>
            <person name="Hug L.A."/>
            <person name="Sharon I."/>
            <person name="Castelle C.J."/>
            <person name="Probst A.J."/>
            <person name="Thomas B.C."/>
            <person name="Singh A."/>
            <person name="Wilkins M.J."/>
            <person name="Karaoz U."/>
            <person name="Brodie E.L."/>
            <person name="Williams K.H."/>
            <person name="Hubbard S.S."/>
            <person name="Banfield J.F."/>
        </authorList>
    </citation>
    <scope>NUCLEOTIDE SEQUENCE [LARGE SCALE GENOMIC DNA]</scope>
</reference>
<dbReference type="Pfam" id="PF05635">
    <property type="entry name" value="23S_rRNA_IVP"/>
    <property type="match status" value="1"/>
</dbReference>
<dbReference type="Proteomes" id="UP000177416">
    <property type="component" value="Unassembled WGS sequence"/>
</dbReference>
<protein>
    <recommendedName>
        <fullName evidence="3">Four helix bundle protein</fullName>
    </recommendedName>
</protein>
<dbReference type="Gene3D" id="1.20.1440.60">
    <property type="entry name" value="23S rRNA-intervening sequence"/>
    <property type="match status" value="1"/>
</dbReference>
<evidence type="ECO:0008006" key="3">
    <source>
        <dbReference type="Google" id="ProtNLM"/>
    </source>
</evidence>
<dbReference type="SUPFAM" id="SSF158446">
    <property type="entry name" value="IVS-encoded protein-like"/>
    <property type="match status" value="1"/>
</dbReference>
<comment type="caution">
    <text evidence="1">The sequence shown here is derived from an EMBL/GenBank/DDBJ whole genome shotgun (WGS) entry which is preliminary data.</text>
</comment>
<dbReference type="NCBIfam" id="TIGR02436">
    <property type="entry name" value="four helix bundle protein"/>
    <property type="match status" value="1"/>
</dbReference>
<evidence type="ECO:0000313" key="2">
    <source>
        <dbReference type="Proteomes" id="UP000177416"/>
    </source>
</evidence>
<dbReference type="PANTHER" id="PTHR38471">
    <property type="entry name" value="FOUR HELIX BUNDLE PROTEIN"/>
    <property type="match status" value="1"/>
</dbReference>
<accession>A0A1F5ZMR8</accession>
<dbReference type="PANTHER" id="PTHR38471:SF2">
    <property type="entry name" value="FOUR HELIX BUNDLE PROTEIN"/>
    <property type="match status" value="1"/>
</dbReference>
<dbReference type="InterPro" id="IPR012657">
    <property type="entry name" value="23S_rRNA-intervening_sequence"/>
</dbReference>
<name>A0A1F5ZMR8_9BACT</name>
<evidence type="ECO:0000313" key="1">
    <source>
        <dbReference type="EMBL" id="OGG13625.1"/>
    </source>
</evidence>
<gene>
    <name evidence="1" type="ORF">A2875_00380</name>
</gene>
<dbReference type="EMBL" id="MFJJ01000041">
    <property type="protein sequence ID" value="OGG13625.1"/>
    <property type="molecule type" value="Genomic_DNA"/>
</dbReference>
<dbReference type="PIRSF" id="PIRSF035652">
    <property type="entry name" value="CHP02436"/>
    <property type="match status" value="1"/>
</dbReference>
<organism evidence="1 2">
    <name type="scientific">Candidatus Gottesmanbacteria bacterium RIFCSPHIGHO2_01_FULL_46_14</name>
    <dbReference type="NCBI Taxonomy" id="1798380"/>
    <lineage>
        <taxon>Bacteria</taxon>
        <taxon>Candidatus Gottesmaniibacteriota</taxon>
    </lineage>
</organism>
<sequence length="119" mass="13753">MENNRFDIHDRIFTFVIRVLKLIKALPKTFENKTLIDQLIRSATSMGANDQEADGVSTKKDFTHCYTVVRKESKETYYWLRLIGETNENISTRMNALLQENKEIISIVSTILKNANKIG</sequence>
<dbReference type="InterPro" id="IPR036583">
    <property type="entry name" value="23S_rRNA_IVS_sf"/>
</dbReference>